<evidence type="ECO:0000256" key="1">
    <source>
        <dbReference type="ARBA" id="ARBA00022679"/>
    </source>
</evidence>
<evidence type="ECO:0000259" key="2">
    <source>
        <dbReference type="Pfam" id="PF00534"/>
    </source>
</evidence>
<feature type="domain" description="Glycosyl transferase family 1" evidence="2">
    <location>
        <begin position="195"/>
        <end position="350"/>
    </location>
</feature>
<evidence type="ECO:0000259" key="3">
    <source>
        <dbReference type="Pfam" id="PF13439"/>
    </source>
</evidence>
<dbReference type="FunFam" id="3.40.50.2000:FF:000119">
    <property type="entry name" value="Glycosyl transferase group 1"/>
    <property type="match status" value="1"/>
</dbReference>
<reference evidence="5" key="1">
    <citation type="journal article" date="2016" name="Front. Microbiol.">
        <title>Complete Genome Sequence of Clostridium estertheticum DSM 8809, a Microbe Identified in Spoiled Vacuum Packed Beef.</title>
        <authorList>
            <person name="Yu Z."/>
            <person name="Gunn L."/>
            <person name="Brennan E."/>
            <person name="Reid R."/>
            <person name="Wall P.G."/>
            <person name="Gaora O.P."/>
            <person name="Hurley D."/>
            <person name="Bolton D."/>
            <person name="Fanning S."/>
        </authorList>
    </citation>
    <scope>NUCLEOTIDE SEQUENCE [LARGE SCALE GENOMIC DNA]</scope>
    <source>
        <strain evidence="5">DSM 8809</strain>
    </source>
</reference>
<evidence type="ECO:0000313" key="5">
    <source>
        <dbReference type="Proteomes" id="UP000182569"/>
    </source>
</evidence>
<organism evidence="4 5">
    <name type="scientific">Clostridium estertheticum subsp. estertheticum</name>
    <dbReference type="NCBI Taxonomy" id="1552"/>
    <lineage>
        <taxon>Bacteria</taxon>
        <taxon>Bacillati</taxon>
        <taxon>Bacillota</taxon>
        <taxon>Clostridia</taxon>
        <taxon>Eubacteriales</taxon>
        <taxon>Clostridiaceae</taxon>
        <taxon>Clostridium</taxon>
    </lineage>
</organism>
<dbReference type="OrthoDB" id="9797829at2"/>
<dbReference type="Pfam" id="PF00534">
    <property type="entry name" value="Glycos_transf_1"/>
    <property type="match status" value="1"/>
</dbReference>
<dbReference type="EMBL" id="CP015756">
    <property type="protein sequence ID" value="APC38749.1"/>
    <property type="molecule type" value="Genomic_DNA"/>
</dbReference>
<proteinExistence type="predicted"/>
<dbReference type="CDD" id="cd03809">
    <property type="entry name" value="GT4_MtfB-like"/>
    <property type="match status" value="1"/>
</dbReference>
<dbReference type="InterPro" id="IPR028098">
    <property type="entry name" value="Glyco_trans_4-like_N"/>
</dbReference>
<dbReference type="AlphaFoldDB" id="A0A1J0GBM1"/>
<dbReference type="STRING" id="1552.A7L45_01010"/>
<dbReference type="GeneID" id="83590919"/>
<dbReference type="Proteomes" id="UP000182569">
    <property type="component" value="Chromosome"/>
</dbReference>
<accession>A0A1J0GBM1</accession>
<dbReference type="GO" id="GO:0016757">
    <property type="term" value="F:glycosyltransferase activity"/>
    <property type="evidence" value="ECO:0007669"/>
    <property type="project" value="InterPro"/>
</dbReference>
<dbReference type="RefSeq" id="WP_071611045.1">
    <property type="nucleotide sequence ID" value="NZ_CP015756.1"/>
</dbReference>
<dbReference type="Pfam" id="PF13439">
    <property type="entry name" value="Glyco_transf_4"/>
    <property type="match status" value="1"/>
</dbReference>
<protein>
    <submittedName>
        <fullName evidence="4">Glycosyl transferase</fullName>
    </submittedName>
</protein>
<keyword evidence="5" id="KW-1185">Reference proteome</keyword>
<dbReference type="KEGG" id="ceu:A7L45_01010"/>
<dbReference type="InterPro" id="IPR001296">
    <property type="entry name" value="Glyco_trans_1"/>
</dbReference>
<feature type="domain" description="Glycosyltransferase subfamily 4-like N-terminal" evidence="3">
    <location>
        <begin position="17"/>
        <end position="168"/>
    </location>
</feature>
<name>A0A1J0GBM1_9CLOT</name>
<dbReference type="PANTHER" id="PTHR46401">
    <property type="entry name" value="GLYCOSYLTRANSFERASE WBBK-RELATED"/>
    <property type="match status" value="1"/>
</dbReference>
<evidence type="ECO:0000313" key="4">
    <source>
        <dbReference type="EMBL" id="APC38749.1"/>
    </source>
</evidence>
<dbReference type="GO" id="GO:0009103">
    <property type="term" value="P:lipopolysaccharide biosynthetic process"/>
    <property type="evidence" value="ECO:0007669"/>
    <property type="project" value="TreeGrafter"/>
</dbReference>
<keyword evidence="1 4" id="KW-0808">Transferase</keyword>
<dbReference type="Gene3D" id="3.40.50.2000">
    <property type="entry name" value="Glycogen Phosphorylase B"/>
    <property type="match status" value="2"/>
</dbReference>
<dbReference type="PANTHER" id="PTHR46401:SF2">
    <property type="entry name" value="GLYCOSYLTRANSFERASE WBBK-RELATED"/>
    <property type="match status" value="1"/>
</dbReference>
<sequence>MKIGIDARAAKWYRGTGIGTYSYQLINSLNKIDNYNDYSLFVPNDCNLGIPFKNNFHIKPIKQEKQDNFWNEVNISNPLLDKSIDIYHVPQNGIGLPISKDCPFVITLHDIIPYKMPDTVGDQYLKIFNEKLPNIIPMCDGIITVSEYSKEDIIKAFNFPREKIYVTYLASEDIYKPYDKTFSKSIVKKNYSITGDYILYIGGFSPRKNILGLLDSFSMLLPRLKKDIKLVIAGNKGKSYDIYKKRAQALHIDDKVVFPGFISMNHIPFMYNACELFVYPSFYEGFGLPPIEAMACGIPVITSNVTSIPEIVKDSTLLVNPYDINELSEKMYNVLHDDLLRQSLITKGLKRASTLTWDNTAANTLIAYQNILETNKI</sequence>
<dbReference type="SUPFAM" id="SSF53756">
    <property type="entry name" value="UDP-Glycosyltransferase/glycogen phosphorylase"/>
    <property type="match status" value="1"/>
</dbReference>
<gene>
    <name evidence="4" type="ORF">A7L45_01010</name>
</gene>